<dbReference type="OrthoDB" id="6763232at2759"/>
<keyword evidence="3" id="KW-1185">Reference proteome</keyword>
<feature type="domain" description="Aminopeptidase N-like N-terminal" evidence="1">
    <location>
        <begin position="9"/>
        <end position="139"/>
    </location>
</feature>
<dbReference type="PANTHER" id="PTHR11533">
    <property type="entry name" value="PROTEASE M1 ZINC METALLOPROTEASE"/>
    <property type="match status" value="1"/>
</dbReference>
<sequence length="230" mass="26173">LRSLDKNMDVPIKSLEQSDPHQTFTLLTESSLMTGENYELYITFVGNMLDKRVGLYSFVYPDASEPRMRMAAGSQFQPFHAREAFPCFDEPQYRSEFQVGIGRLEKYQSFSNTKINETVPCSKPGWVWDMYEWSPAMPANLVNVVVVDGYSCEEADAAIVPGKKIQVWAPKPLIDQKAGVYAAMLTAHMIKYFQDYFDFPYVLSKLDSLLVWQTDGPAMEHWGSITYGLG</sequence>
<dbReference type="GO" id="GO:0008270">
    <property type="term" value="F:zinc ion binding"/>
    <property type="evidence" value="ECO:0007669"/>
    <property type="project" value="TreeGrafter"/>
</dbReference>
<comment type="caution">
    <text evidence="2">The sequence shown here is derived from an EMBL/GenBank/DDBJ whole genome shotgun (WGS) entry which is preliminary data.</text>
</comment>
<proteinExistence type="predicted"/>
<dbReference type="GO" id="GO:0005615">
    <property type="term" value="C:extracellular space"/>
    <property type="evidence" value="ECO:0007669"/>
    <property type="project" value="TreeGrafter"/>
</dbReference>
<organism evidence="2 3">
    <name type="scientific">Allacma fusca</name>
    <dbReference type="NCBI Taxonomy" id="39272"/>
    <lineage>
        <taxon>Eukaryota</taxon>
        <taxon>Metazoa</taxon>
        <taxon>Ecdysozoa</taxon>
        <taxon>Arthropoda</taxon>
        <taxon>Hexapoda</taxon>
        <taxon>Collembola</taxon>
        <taxon>Symphypleona</taxon>
        <taxon>Sminthuridae</taxon>
        <taxon>Allacma</taxon>
    </lineage>
</organism>
<dbReference type="GO" id="GO:0042277">
    <property type="term" value="F:peptide binding"/>
    <property type="evidence" value="ECO:0007669"/>
    <property type="project" value="TreeGrafter"/>
</dbReference>
<dbReference type="GO" id="GO:0006508">
    <property type="term" value="P:proteolysis"/>
    <property type="evidence" value="ECO:0007669"/>
    <property type="project" value="TreeGrafter"/>
</dbReference>
<accession>A0A8J2JWQ4</accession>
<dbReference type="GO" id="GO:0043171">
    <property type="term" value="P:peptide catabolic process"/>
    <property type="evidence" value="ECO:0007669"/>
    <property type="project" value="TreeGrafter"/>
</dbReference>
<dbReference type="GO" id="GO:0070006">
    <property type="term" value="F:metalloaminopeptidase activity"/>
    <property type="evidence" value="ECO:0007669"/>
    <property type="project" value="TreeGrafter"/>
</dbReference>
<evidence type="ECO:0000259" key="1">
    <source>
        <dbReference type="Pfam" id="PF17900"/>
    </source>
</evidence>
<dbReference type="GO" id="GO:0016020">
    <property type="term" value="C:membrane"/>
    <property type="evidence" value="ECO:0007669"/>
    <property type="project" value="TreeGrafter"/>
</dbReference>
<evidence type="ECO:0000313" key="3">
    <source>
        <dbReference type="Proteomes" id="UP000708208"/>
    </source>
</evidence>
<evidence type="ECO:0000313" key="2">
    <source>
        <dbReference type="EMBL" id="CAG7728022.1"/>
    </source>
</evidence>
<dbReference type="EMBL" id="CAJVCH010157254">
    <property type="protein sequence ID" value="CAG7728022.1"/>
    <property type="molecule type" value="Genomic_DNA"/>
</dbReference>
<dbReference type="Pfam" id="PF17900">
    <property type="entry name" value="Peptidase_M1_N"/>
    <property type="match status" value="1"/>
</dbReference>
<protein>
    <recommendedName>
        <fullName evidence="1">Aminopeptidase N-like N-terminal domain-containing protein</fullName>
    </recommendedName>
</protein>
<feature type="non-terminal residue" evidence="2">
    <location>
        <position position="1"/>
    </location>
</feature>
<reference evidence="2" key="1">
    <citation type="submission" date="2021-06" db="EMBL/GenBank/DDBJ databases">
        <authorList>
            <person name="Hodson N. C."/>
            <person name="Mongue J. A."/>
            <person name="Jaron S. K."/>
        </authorList>
    </citation>
    <scope>NUCLEOTIDE SEQUENCE</scope>
</reference>
<name>A0A8J2JWQ4_9HEXA</name>
<gene>
    <name evidence="2" type="ORF">AFUS01_LOCUS16833</name>
</gene>
<dbReference type="PANTHER" id="PTHR11533:SF294">
    <property type="entry name" value="THYROTROPIN-RELEASING HORMONE-DEGRADING ECTOENZYME"/>
    <property type="match status" value="1"/>
</dbReference>
<dbReference type="GO" id="GO:0005737">
    <property type="term" value="C:cytoplasm"/>
    <property type="evidence" value="ECO:0007669"/>
    <property type="project" value="TreeGrafter"/>
</dbReference>
<dbReference type="InterPro" id="IPR045357">
    <property type="entry name" value="Aminopeptidase_N-like_N"/>
</dbReference>
<dbReference type="AlphaFoldDB" id="A0A8J2JWQ4"/>
<dbReference type="Proteomes" id="UP000708208">
    <property type="component" value="Unassembled WGS sequence"/>
</dbReference>
<dbReference type="InterPro" id="IPR050344">
    <property type="entry name" value="Peptidase_M1_aminopeptidases"/>
</dbReference>